<evidence type="ECO:0000313" key="10">
    <source>
        <dbReference type="EMBL" id="EHL12497.1"/>
    </source>
</evidence>
<dbReference type="NCBIfam" id="TIGR01979">
    <property type="entry name" value="sufS"/>
    <property type="match status" value="1"/>
</dbReference>
<evidence type="ECO:0000256" key="2">
    <source>
        <dbReference type="ARBA" id="ARBA00010447"/>
    </source>
</evidence>
<dbReference type="GO" id="GO:0031071">
    <property type="term" value="F:cysteine desulfurase activity"/>
    <property type="evidence" value="ECO:0007669"/>
    <property type="project" value="UniProtKB-UniRule"/>
</dbReference>
<dbReference type="EC" id="2.8.1.7" evidence="3 8"/>
<accession>G9WTH4</accession>
<comment type="similarity">
    <text evidence="2 8">Belongs to the class-V pyridoxal-phosphate-dependent aminotransferase family. Csd subfamily.</text>
</comment>
<keyword evidence="11" id="KW-1185">Reference proteome</keyword>
<dbReference type="InterPro" id="IPR000192">
    <property type="entry name" value="Aminotrans_V_dom"/>
</dbReference>
<reference evidence="10 11" key="1">
    <citation type="submission" date="2011-08" db="EMBL/GenBank/DDBJ databases">
        <title>The Genome Sequence of Oribacterium sp. ACB7.</title>
        <authorList>
            <consortium name="The Broad Institute Genome Sequencing Platform"/>
            <person name="Earl A."/>
            <person name="Ward D."/>
            <person name="Feldgarden M."/>
            <person name="Gevers D."/>
            <person name="Sizova M."/>
            <person name="Hazen A."/>
            <person name="Epstein S."/>
            <person name="Young S.K."/>
            <person name="Zeng Q."/>
            <person name="Gargeya S."/>
            <person name="Fitzgerald M."/>
            <person name="Haas B."/>
            <person name="Abouelleil A."/>
            <person name="Alvarado L."/>
            <person name="Arachchi H.M."/>
            <person name="Berlin A."/>
            <person name="Brown A."/>
            <person name="Chapman S.B."/>
            <person name="Chen Z."/>
            <person name="Dunbar C."/>
            <person name="Freedman E."/>
            <person name="Gearin G."/>
            <person name="Gellesch M."/>
            <person name="Goldberg J."/>
            <person name="Griggs A."/>
            <person name="Gujja S."/>
            <person name="Heiman D."/>
            <person name="Howarth C."/>
            <person name="Larson L."/>
            <person name="Lui A."/>
            <person name="MacDonald P.J.P."/>
            <person name="Montmayeur A."/>
            <person name="Murphy C."/>
            <person name="Neiman D."/>
            <person name="Pearson M."/>
            <person name="Priest M."/>
            <person name="Roberts A."/>
            <person name="Saif S."/>
            <person name="Shea T."/>
            <person name="Shenoy N."/>
            <person name="Sisk P."/>
            <person name="Stolte C."/>
            <person name="Sykes S."/>
            <person name="Wortman J."/>
            <person name="Nusbaum C."/>
            <person name="Birren B."/>
        </authorList>
    </citation>
    <scope>NUCLEOTIDE SEQUENCE [LARGE SCALE GENOMIC DNA]</scope>
    <source>
        <strain evidence="10 11">ACB7</strain>
    </source>
</reference>
<protein>
    <recommendedName>
        <fullName evidence="3 8">Cysteine desulfurase</fullName>
        <ecNumber evidence="3 8">2.8.1.7</ecNumber>
    </recommendedName>
</protein>
<dbReference type="InterPro" id="IPR016454">
    <property type="entry name" value="Cysteine_dSase"/>
</dbReference>
<gene>
    <name evidence="10" type="ORF">HMPREF9624_00208</name>
</gene>
<dbReference type="SUPFAM" id="SSF53383">
    <property type="entry name" value="PLP-dependent transferases"/>
    <property type="match status" value="1"/>
</dbReference>
<dbReference type="Gene3D" id="3.40.640.10">
    <property type="entry name" value="Type I PLP-dependent aspartate aminotransferase-like (Major domain)"/>
    <property type="match status" value="1"/>
</dbReference>
<dbReference type="AlphaFoldDB" id="G9WTH4"/>
<evidence type="ECO:0000256" key="8">
    <source>
        <dbReference type="RuleBase" id="RU004506"/>
    </source>
</evidence>
<evidence type="ECO:0000256" key="3">
    <source>
        <dbReference type="ARBA" id="ARBA00012239"/>
    </source>
</evidence>
<evidence type="ECO:0000259" key="9">
    <source>
        <dbReference type="Pfam" id="PF00266"/>
    </source>
</evidence>
<keyword evidence="4 8" id="KW-0808">Transferase</keyword>
<dbReference type="GO" id="GO:0006534">
    <property type="term" value="P:cysteine metabolic process"/>
    <property type="evidence" value="ECO:0007669"/>
    <property type="project" value="UniProtKB-UniRule"/>
</dbReference>
<comment type="catalytic activity">
    <reaction evidence="6 8">
        <text>(sulfur carrier)-H + L-cysteine = (sulfur carrier)-SH + L-alanine</text>
        <dbReference type="Rhea" id="RHEA:43892"/>
        <dbReference type="Rhea" id="RHEA-COMP:14737"/>
        <dbReference type="Rhea" id="RHEA-COMP:14739"/>
        <dbReference type="ChEBI" id="CHEBI:29917"/>
        <dbReference type="ChEBI" id="CHEBI:35235"/>
        <dbReference type="ChEBI" id="CHEBI:57972"/>
        <dbReference type="ChEBI" id="CHEBI:64428"/>
        <dbReference type="EC" id="2.8.1.7"/>
    </reaction>
</comment>
<dbReference type="PATRIC" id="fig|796944.3.peg.918"/>
<comment type="caution">
    <text evidence="10">The sequence shown here is derived from an EMBL/GenBank/DDBJ whole genome shotgun (WGS) entry which is preliminary data.</text>
</comment>
<dbReference type="InterPro" id="IPR015424">
    <property type="entry name" value="PyrdxlP-dep_Trfase"/>
</dbReference>
<dbReference type="PROSITE" id="PS00595">
    <property type="entry name" value="AA_TRANSFER_CLASS_5"/>
    <property type="match status" value="1"/>
</dbReference>
<comment type="cofactor">
    <cofactor evidence="1 7">
        <name>pyridoxal 5'-phosphate</name>
        <dbReference type="ChEBI" id="CHEBI:597326"/>
    </cofactor>
</comment>
<dbReference type="HOGENOM" id="CLU_003433_2_5_9"/>
<dbReference type="InterPro" id="IPR015421">
    <property type="entry name" value="PyrdxlP-dep_Trfase_major"/>
</dbReference>
<keyword evidence="5 8" id="KW-0663">Pyridoxal phosphate</keyword>
<dbReference type="PANTHER" id="PTHR43586">
    <property type="entry name" value="CYSTEINE DESULFURASE"/>
    <property type="match status" value="1"/>
</dbReference>
<evidence type="ECO:0000256" key="6">
    <source>
        <dbReference type="ARBA" id="ARBA00050776"/>
    </source>
</evidence>
<dbReference type="RefSeq" id="WP_009536142.1">
    <property type="nucleotide sequence ID" value="NZ_JH414504.1"/>
</dbReference>
<sequence>MEDREKKIEEIKRDFPIFQSGRFFYLDNAATTQKPHCVMEAMKQYYETENANPLRGLYELSLKATEAYERARVSVQKFLNAKSPEEIIFVRNASEGLNLVAQSYGRAFLKEGDEVLITIMEHHSNLIPWQQVAKEKGAKLTFLEPNEEGLITLESFKQALNDKVKIVAMAEVSNVLGNRQDIETFVKLTHEKNAIFVCDGAQSVPHRKVDVQEMDVDFLAFSGHKVYGPMGIGAVYGKKELLEKMPPFLFGGEMIEYVTKEDATWAELPHKFEAGTVNVGGAVGLAAAIHYVEKLGFSFIEEREKELSVYLMEGMREIPHVHILGSEKGENHHGIMTFTVDGVHPHDIAEIMDSHKVCIRAGHHCAQPLMKFLGTPSTSRVSLGLYNTKEDVDAFLATLKTIRGAMGYGE</sequence>
<dbReference type="Proteomes" id="UP000003527">
    <property type="component" value="Unassembled WGS sequence"/>
</dbReference>
<dbReference type="PANTHER" id="PTHR43586:SF8">
    <property type="entry name" value="CYSTEINE DESULFURASE 1, CHLOROPLASTIC"/>
    <property type="match status" value="1"/>
</dbReference>
<proteinExistence type="inferred from homology"/>
<evidence type="ECO:0000256" key="5">
    <source>
        <dbReference type="ARBA" id="ARBA00022898"/>
    </source>
</evidence>
<dbReference type="GO" id="GO:0030170">
    <property type="term" value="F:pyridoxal phosphate binding"/>
    <property type="evidence" value="ECO:0007669"/>
    <property type="project" value="UniProtKB-UniRule"/>
</dbReference>
<evidence type="ECO:0000256" key="7">
    <source>
        <dbReference type="RuleBase" id="RU004504"/>
    </source>
</evidence>
<comment type="function">
    <text evidence="8">Catalyzes the removal of elemental sulfur and selenium atoms from L-cysteine, L-cystine, L-selenocysteine, and L-selenocystine to produce L-alanine.</text>
</comment>
<dbReference type="Pfam" id="PF00266">
    <property type="entry name" value="Aminotran_5"/>
    <property type="match status" value="1"/>
</dbReference>
<dbReference type="InterPro" id="IPR015422">
    <property type="entry name" value="PyrdxlP-dep_Trfase_small"/>
</dbReference>
<organism evidence="10 11">
    <name type="scientific">Oribacterium asaccharolyticum ACB7</name>
    <dbReference type="NCBI Taxonomy" id="796944"/>
    <lineage>
        <taxon>Bacteria</taxon>
        <taxon>Bacillati</taxon>
        <taxon>Bacillota</taxon>
        <taxon>Clostridia</taxon>
        <taxon>Lachnospirales</taxon>
        <taxon>Lachnospiraceae</taxon>
        <taxon>Oribacterium</taxon>
    </lineage>
</organism>
<dbReference type="InterPro" id="IPR010970">
    <property type="entry name" value="Cys_dSase_SufS"/>
</dbReference>
<dbReference type="Gene3D" id="3.90.1150.10">
    <property type="entry name" value="Aspartate Aminotransferase, domain 1"/>
    <property type="match status" value="1"/>
</dbReference>
<evidence type="ECO:0000313" key="11">
    <source>
        <dbReference type="Proteomes" id="UP000003527"/>
    </source>
</evidence>
<dbReference type="InterPro" id="IPR020578">
    <property type="entry name" value="Aminotrans_V_PyrdxlP_BS"/>
</dbReference>
<dbReference type="PIRSF" id="PIRSF005572">
    <property type="entry name" value="NifS"/>
    <property type="match status" value="1"/>
</dbReference>
<dbReference type="EMBL" id="AFZD01000015">
    <property type="protein sequence ID" value="EHL12497.1"/>
    <property type="molecule type" value="Genomic_DNA"/>
</dbReference>
<feature type="domain" description="Aminotransferase class V" evidence="9">
    <location>
        <begin position="25"/>
        <end position="395"/>
    </location>
</feature>
<name>G9WTH4_9FIRM</name>
<evidence type="ECO:0000256" key="1">
    <source>
        <dbReference type="ARBA" id="ARBA00001933"/>
    </source>
</evidence>
<evidence type="ECO:0000256" key="4">
    <source>
        <dbReference type="ARBA" id="ARBA00022679"/>
    </source>
</evidence>
<dbReference type="CDD" id="cd06453">
    <property type="entry name" value="SufS_like"/>
    <property type="match status" value="1"/>
</dbReference>